<dbReference type="AlphaFoldDB" id="A0A517LZR8"/>
<dbReference type="Pfam" id="PF13386">
    <property type="entry name" value="DsbD_2"/>
    <property type="match status" value="1"/>
</dbReference>
<gene>
    <name evidence="3" type="primary">rcnA</name>
    <name evidence="3" type="ORF">EC9_22960</name>
</gene>
<sequence length="236" mass="25283">MHQHTHELTLGVAFFLGALHALEPGHGKTAMLVYLSGERRSYWHPLVMGLSSGLAHSVSLIAIAMAVHLTHHLITGDHHHDNEAMTATLQWISAGLVLCVGTWMLWGAYRAKPAKKCGCRHHRDEDCDAKPRSAKSSYSMSALLGVAFGLLPCPSALAAYFTSMSTGSPVAAYAVIGLFAAGIASSLTCVGMLLQRFGGSLIREESRLAKLPWSYIRAILILGVGLFYAARVAMAG</sequence>
<feature type="transmembrane region" description="Helical" evidence="1">
    <location>
        <begin position="89"/>
        <end position="106"/>
    </location>
</feature>
<dbReference type="GO" id="GO:0006824">
    <property type="term" value="P:cobalt ion transport"/>
    <property type="evidence" value="ECO:0007669"/>
    <property type="project" value="UniProtKB-KW"/>
</dbReference>
<feature type="domain" description="Urease accessory protein UreH-like transmembrane" evidence="2">
    <location>
        <begin position="86"/>
        <end position="213"/>
    </location>
</feature>
<name>A0A517LZR8_9BACT</name>
<accession>A0A517LZR8</accession>
<keyword evidence="1" id="KW-1133">Transmembrane helix</keyword>
<dbReference type="PANTHER" id="PTHR40659">
    <property type="entry name" value="NICKEL/COBALT EFFLUX SYSTEM RCNA"/>
    <property type="match status" value="1"/>
</dbReference>
<evidence type="ECO:0000313" key="4">
    <source>
        <dbReference type="Proteomes" id="UP000319557"/>
    </source>
</evidence>
<dbReference type="InterPro" id="IPR039447">
    <property type="entry name" value="UreH-like_TM_dom"/>
</dbReference>
<feature type="transmembrane region" description="Helical" evidence="1">
    <location>
        <begin position="215"/>
        <end position="234"/>
    </location>
</feature>
<dbReference type="EMBL" id="CP036261">
    <property type="protein sequence ID" value="QDS88110.1"/>
    <property type="molecule type" value="Genomic_DNA"/>
</dbReference>
<organism evidence="3 4">
    <name type="scientific">Rosistilla ulvae</name>
    <dbReference type="NCBI Taxonomy" id="1930277"/>
    <lineage>
        <taxon>Bacteria</taxon>
        <taxon>Pseudomonadati</taxon>
        <taxon>Planctomycetota</taxon>
        <taxon>Planctomycetia</taxon>
        <taxon>Pirellulales</taxon>
        <taxon>Pirellulaceae</taxon>
        <taxon>Rosistilla</taxon>
    </lineage>
</organism>
<dbReference type="KEGG" id="ruv:EC9_22960"/>
<protein>
    <submittedName>
        <fullName evidence="3">Nickel/cobalt efflux system RcnA</fullName>
    </submittedName>
</protein>
<proteinExistence type="predicted"/>
<dbReference type="GO" id="GO:0046583">
    <property type="term" value="F:monoatomic cation efflux transmembrane transporter activity"/>
    <property type="evidence" value="ECO:0007669"/>
    <property type="project" value="TreeGrafter"/>
</dbReference>
<feature type="transmembrane region" description="Helical" evidence="1">
    <location>
        <begin position="140"/>
        <end position="161"/>
    </location>
</feature>
<keyword evidence="1" id="KW-0472">Membrane</keyword>
<evidence type="ECO:0000259" key="2">
    <source>
        <dbReference type="Pfam" id="PF13386"/>
    </source>
</evidence>
<dbReference type="InterPro" id="IPR051224">
    <property type="entry name" value="NiCoT_RcnA"/>
</dbReference>
<feature type="transmembrane region" description="Helical" evidence="1">
    <location>
        <begin position="173"/>
        <end position="194"/>
    </location>
</feature>
<dbReference type="PANTHER" id="PTHR40659:SF1">
    <property type="entry name" value="NICKEL_COBALT EFFLUX SYSTEM RCNA"/>
    <property type="match status" value="1"/>
</dbReference>
<reference evidence="3 4" key="1">
    <citation type="submission" date="2019-02" db="EMBL/GenBank/DDBJ databases">
        <title>Deep-cultivation of Planctomycetes and their phenomic and genomic characterization uncovers novel biology.</title>
        <authorList>
            <person name="Wiegand S."/>
            <person name="Jogler M."/>
            <person name="Boedeker C."/>
            <person name="Pinto D."/>
            <person name="Vollmers J."/>
            <person name="Rivas-Marin E."/>
            <person name="Kohn T."/>
            <person name="Peeters S.H."/>
            <person name="Heuer A."/>
            <person name="Rast P."/>
            <person name="Oberbeckmann S."/>
            <person name="Bunk B."/>
            <person name="Jeske O."/>
            <person name="Meyerdierks A."/>
            <person name="Storesund J.E."/>
            <person name="Kallscheuer N."/>
            <person name="Luecker S."/>
            <person name="Lage O.M."/>
            <person name="Pohl T."/>
            <person name="Merkel B.J."/>
            <person name="Hornburger P."/>
            <person name="Mueller R.-W."/>
            <person name="Bruemmer F."/>
            <person name="Labrenz M."/>
            <person name="Spormann A.M."/>
            <person name="Op den Camp H."/>
            <person name="Overmann J."/>
            <person name="Amann R."/>
            <person name="Jetten M.S.M."/>
            <person name="Mascher T."/>
            <person name="Medema M.H."/>
            <person name="Devos D.P."/>
            <person name="Kaster A.-K."/>
            <person name="Ovreas L."/>
            <person name="Rohde M."/>
            <person name="Galperin M.Y."/>
            <person name="Jogler C."/>
        </authorList>
    </citation>
    <scope>NUCLEOTIDE SEQUENCE [LARGE SCALE GENOMIC DNA]</scope>
    <source>
        <strain evidence="3 4">EC9</strain>
    </source>
</reference>
<keyword evidence="4" id="KW-1185">Reference proteome</keyword>
<dbReference type="GO" id="GO:0015099">
    <property type="term" value="F:nickel cation transmembrane transporter activity"/>
    <property type="evidence" value="ECO:0007669"/>
    <property type="project" value="TreeGrafter"/>
</dbReference>
<dbReference type="Proteomes" id="UP000319557">
    <property type="component" value="Chromosome"/>
</dbReference>
<evidence type="ECO:0000256" key="1">
    <source>
        <dbReference type="SAM" id="Phobius"/>
    </source>
</evidence>
<dbReference type="OrthoDB" id="271709at2"/>
<evidence type="ECO:0000313" key="3">
    <source>
        <dbReference type="EMBL" id="QDS88110.1"/>
    </source>
</evidence>
<keyword evidence="1" id="KW-0812">Transmembrane</keyword>
<dbReference type="GO" id="GO:0010045">
    <property type="term" value="P:response to nickel cation"/>
    <property type="evidence" value="ECO:0007669"/>
    <property type="project" value="TreeGrafter"/>
</dbReference>
<dbReference type="GO" id="GO:0032025">
    <property type="term" value="P:response to cobalt ion"/>
    <property type="evidence" value="ECO:0007669"/>
    <property type="project" value="TreeGrafter"/>
</dbReference>
<dbReference type="GO" id="GO:0005886">
    <property type="term" value="C:plasma membrane"/>
    <property type="evidence" value="ECO:0007669"/>
    <property type="project" value="UniProtKB-SubCell"/>
</dbReference>
<dbReference type="RefSeq" id="WP_145345058.1">
    <property type="nucleotide sequence ID" value="NZ_CP036261.1"/>
</dbReference>
<feature type="transmembrane region" description="Helical" evidence="1">
    <location>
        <begin position="46"/>
        <end position="69"/>
    </location>
</feature>